<dbReference type="RefSeq" id="WP_309532283.1">
    <property type="nucleotide sequence ID" value="NZ_CP133721.1"/>
</dbReference>
<dbReference type="InterPro" id="IPR051910">
    <property type="entry name" value="ComF/GntX_DNA_util-trans"/>
</dbReference>
<dbReference type="SUPFAM" id="SSF53271">
    <property type="entry name" value="PRTase-like"/>
    <property type="match status" value="1"/>
</dbReference>
<dbReference type="EMBL" id="CP133721">
    <property type="protein sequence ID" value="WMW77956.1"/>
    <property type="molecule type" value="Genomic_DNA"/>
</dbReference>
<dbReference type="Gene3D" id="3.40.50.2020">
    <property type="match status" value="1"/>
</dbReference>
<name>A0ABY9RAG9_9FLAO</name>
<dbReference type="InterPro" id="IPR000836">
    <property type="entry name" value="PRTase_dom"/>
</dbReference>
<dbReference type="PANTHER" id="PTHR47505">
    <property type="entry name" value="DNA UTILIZATION PROTEIN YHGH"/>
    <property type="match status" value="1"/>
</dbReference>
<dbReference type="InterPro" id="IPR029057">
    <property type="entry name" value="PRTase-like"/>
</dbReference>
<reference evidence="2" key="1">
    <citation type="submission" date="2023-09" db="EMBL/GenBank/DDBJ databases">
        <title>Flavobacterium sp. 20NA77.7 isolated from freshwater.</title>
        <authorList>
            <person name="Le V."/>
            <person name="Ko S.-R."/>
            <person name="Ahn C.-Y."/>
            <person name="Oh H.-M."/>
        </authorList>
    </citation>
    <scope>NUCLEOTIDE SEQUENCE</scope>
    <source>
        <strain evidence="2">20NA77.7</strain>
    </source>
</reference>
<comment type="similarity">
    <text evidence="1">Belongs to the ComF/GntX family.</text>
</comment>
<organism evidence="2 3">
    <name type="scientific">Flavobacterium nakdongensis</name>
    <dbReference type="NCBI Taxonomy" id="3073563"/>
    <lineage>
        <taxon>Bacteria</taxon>
        <taxon>Pseudomonadati</taxon>
        <taxon>Bacteroidota</taxon>
        <taxon>Flavobacteriia</taxon>
        <taxon>Flavobacteriales</taxon>
        <taxon>Flavobacteriaceae</taxon>
        <taxon>Flavobacterium</taxon>
    </lineage>
</organism>
<protein>
    <submittedName>
        <fullName evidence="2">ComF family protein</fullName>
    </submittedName>
</protein>
<dbReference type="PANTHER" id="PTHR47505:SF1">
    <property type="entry name" value="DNA UTILIZATION PROTEIN YHGH"/>
    <property type="match status" value="1"/>
</dbReference>
<evidence type="ECO:0000256" key="1">
    <source>
        <dbReference type="ARBA" id="ARBA00008007"/>
    </source>
</evidence>
<proteinExistence type="inferred from homology"/>
<dbReference type="Proteomes" id="UP001180481">
    <property type="component" value="Chromosome"/>
</dbReference>
<keyword evidence="3" id="KW-1185">Reference proteome</keyword>
<sequence length="234" mass="26820">MFNFFDKIQENLLKLIYPDVCNGCNKLLVKGEAIICTSCLHELPYTFHHETQINEIDRKFYGILPFSFCISMLYFHKSGIVQNLIHNLKYKNKQEIGTFLGALYAEELKDFERIKNVTHLIPVPLHKKRLHERGYNQIDAFCESLAVALDIPLEKNVLYRNTYSKSQTKKSKTERAAIKQSLFAVRIPYEFSAPHFLLVDDVITSGATIEACAKELLKIPNATVSILTIAYAQS</sequence>
<accession>A0ABY9RAG9</accession>
<evidence type="ECO:0000313" key="3">
    <source>
        <dbReference type="Proteomes" id="UP001180481"/>
    </source>
</evidence>
<dbReference type="CDD" id="cd06223">
    <property type="entry name" value="PRTases_typeI"/>
    <property type="match status" value="1"/>
</dbReference>
<gene>
    <name evidence="2" type="ORF">RF683_00495</name>
</gene>
<evidence type="ECO:0000313" key="2">
    <source>
        <dbReference type="EMBL" id="WMW77956.1"/>
    </source>
</evidence>